<protein>
    <submittedName>
        <fullName evidence="2">Uncharacterized protein</fullName>
    </submittedName>
</protein>
<dbReference type="AlphaFoldDB" id="A0AAV4HAJ4"/>
<comment type="caution">
    <text evidence="2">The sequence shown here is derived from an EMBL/GenBank/DDBJ whole genome shotgun (WGS) entry which is preliminary data.</text>
</comment>
<feature type="compositionally biased region" description="Polar residues" evidence="1">
    <location>
        <begin position="96"/>
        <end position="107"/>
    </location>
</feature>
<feature type="region of interest" description="Disordered" evidence="1">
    <location>
        <begin position="51"/>
        <end position="112"/>
    </location>
</feature>
<evidence type="ECO:0000313" key="2">
    <source>
        <dbReference type="EMBL" id="GFR95318.1"/>
    </source>
</evidence>
<evidence type="ECO:0000313" key="3">
    <source>
        <dbReference type="Proteomes" id="UP000762676"/>
    </source>
</evidence>
<gene>
    <name evidence="2" type="ORF">ElyMa_000941100</name>
</gene>
<accession>A0AAV4HAJ4</accession>
<dbReference type="Proteomes" id="UP000762676">
    <property type="component" value="Unassembled WGS sequence"/>
</dbReference>
<sequence length="128" mass="13947">MVSNPVGNLHNSAQPVGKGRTVSILSLACDILEVLPLETYLSLFSLLSSLGRGPSSPPPRPLEIDGPQARRTLSQTTPLPSTLHPPPSTHTWARQGRTTLKGFNQAKQRPARLPSRDRWLQVLTTVVL</sequence>
<keyword evidence="3" id="KW-1185">Reference proteome</keyword>
<dbReference type="EMBL" id="BMAT01001912">
    <property type="protein sequence ID" value="GFR95318.1"/>
    <property type="molecule type" value="Genomic_DNA"/>
</dbReference>
<reference evidence="2 3" key="1">
    <citation type="journal article" date="2021" name="Elife">
        <title>Chloroplast acquisition without the gene transfer in kleptoplastic sea slugs, Plakobranchus ocellatus.</title>
        <authorList>
            <person name="Maeda T."/>
            <person name="Takahashi S."/>
            <person name="Yoshida T."/>
            <person name="Shimamura S."/>
            <person name="Takaki Y."/>
            <person name="Nagai Y."/>
            <person name="Toyoda A."/>
            <person name="Suzuki Y."/>
            <person name="Arimoto A."/>
            <person name="Ishii H."/>
            <person name="Satoh N."/>
            <person name="Nishiyama T."/>
            <person name="Hasebe M."/>
            <person name="Maruyama T."/>
            <person name="Minagawa J."/>
            <person name="Obokata J."/>
            <person name="Shigenobu S."/>
        </authorList>
    </citation>
    <scope>NUCLEOTIDE SEQUENCE [LARGE SCALE GENOMIC DNA]</scope>
</reference>
<name>A0AAV4HAJ4_9GAST</name>
<proteinExistence type="predicted"/>
<organism evidence="2 3">
    <name type="scientific">Elysia marginata</name>
    <dbReference type="NCBI Taxonomy" id="1093978"/>
    <lineage>
        <taxon>Eukaryota</taxon>
        <taxon>Metazoa</taxon>
        <taxon>Spiralia</taxon>
        <taxon>Lophotrochozoa</taxon>
        <taxon>Mollusca</taxon>
        <taxon>Gastropoda</taxon>
        <taxon>Heterobranchia</taxon>
        <taxon>Euthyneura</taxon>
        <taxon>Panpulmonata</taxon>
        <taxon>Sacoglossa</taxon>
        <taxon>Placobranchoidea</taxon>
        <taxon>Plakobranchidae</taxon>
        <taxon>Elysia</taxon>
    </lineage>
</organism>
<evidence type="ECO:0000256" key="1">
    <source>
        <dbReference type="SAM" id="MobiDB-lite"/>
    </source>
</evidence>